<evidence type="ECO:0008006" key="4">
    <source>
        <dbReference type="Google" id="ProtNLM"/>
    </source>
</evidence>
<evidence type="ECO:0000313" key="2">
    <source>
        <dbReference type="EMBL" id="TDZ37513.1"/>
    </source>
</evidence>
<dbReference type="Proteomes" id="UP000295083">
    <property type="component" value="Unassembled WGS sequence"/>
</dbReference>
<evidence type="ECO:0000256" key="1">
    <source>
        <dbReference type="SAM" id="SignalP"/>
    </source>
</evidence>
<feature type="chain" id="PRO_5020181120" description="Secreted protein" evidence="1">
    <location>
        <begin position="23"/>
        <end position="184"/>
    </location>
</feature>
<dbReference type="EMBL" id="QAPG01000023">
    <property type="protein sequence ID" value="TDZ37513.1"/>
    <property type="molecule type" value="Genomic_DNA"/>
</dbReference>
<comment type="caution">
    <text evidence="2">The sequence shown here is derived from an EMBL/GenBank/DDBJ whole genome shotgun (WGS) entry which is preliminary data.</text>
</comment>
<feature type="signal peptide" evidence="1">
    <location>
        <begin position="1"/>
        <end position="22"/>
    </location>
</feature>
<proteinExistence type="predicted"/>
<gene>
    <name evidence="2" type="ORF">C8035_v007824</name>
</gene>
<keyword evidence="1" id="KW-0732">Signal</keyword>
<name>A0A4R8QSV2_9PEZI</name>
<keyword evidence="3" id="KW-1185">Reference proteome</keyword>
<sequence length="184" mass="19653">MFTVKNCITGLVLLSSSYLSAASPVIAAEDAPVLHDRVREPAPAGEPYAWIEYFTGDPESTDCVTLNPGAHLVLSNSTSHLEKRSGARTFTAYSSPGCSSGYIASTSGWGCVNPNCFNWGKGALSTKLTQEKKDKTYPTADLHNSAACGGSRQHHQGIDGTQSCDDANFYGSSGWQSAELWYNC</sequence>
<reference evidence="2 3" key="1">
    <citation type="submission" date="2018-11" db="EMBL/GenBank/DDBJ databases">
        <title>Genome sequence and assembly of Colletotrichum spinosum.</title>
        <authorList>
            <person name="Gan P."/>
            <person name="Shirasu K."/>
        </authorList>
    </citation>
    <scope>NUCLEOTIDE SEQUENCE [LARGE SCALE GENOMIC DNA]</scope>
    <source>
        <strain evidence="2 3">CBS 515.97</strain>
    </source>
</reference>
<evidence type="ECO:0000313" key="3">
    <source>
        <dbReference type="Proteomes" id="UP000295083"/>
    </source>
</evidence>
<protein>
    <recommendedName>
        <fullName evidence="4">Secreted protein</fullName>
    </recommendedName>
</protein>
<organism evidence="2 3">
    <name type="scientific">Colletotrichum spinosum</name>
    <dbReference type="NCBI Taxonomy" id="1347390"/>
    <lineage>
        <taxon>Eukaryota</taxon>
        <taxon>Fungi</taxon>
        <taxon>Dikarya</taxon>
        <taxon>Ascomycota</taxon>
        <taxon>Pezizomycotina</taxon>
        <taxon>Sordariomycetes</taxon>
        <taxon>Hypocreomycetidae</taxon>
        <taxon>Glomerellales</taxon>
        <taxon>Glomerellaceae</taxon>
        <taxon>Colletotrichum</taxon>
        <taxon>Colletotrichum orbiculare species complex</taxon>
    </lineage>
</organism>
<accession>A0A4R8QSV2</accession>
<dbReference type="AlphaFoldDB" id="A0A4R8QSV2"/>